<name>A0A0R1UXA3_9LACO</name>
<organism evidence="1 2">
    <name type="scientific">Liquorilactobacillus satsumensis DSM 16230 = JCM 12392</name>
    <dbReference type="NCBI Taxonomy" id="1423801"/>
    <lineage>
        <taxon>Bacteria</taxon>
        <taxon>Bacillati</taxon>
        <taxon>Bacillota</taxon>
        <taxon>Bacilli</taxon>
        <taxon>Lactobacillales</taxon>
        <taxon>Lactobacillaceae</taxon>
        <taxon>Liquorilactobacillus</taxon>
    </lineage>
</organism>
<keyword evidence="2" id="KW-1185">Reference proteome</keyword>
<evidence type="ECO:0000313" key="2">
    <source>
        <dbReference type="Proteomes" id="UP000051166"/>
    </source>
</evidence>
<gene>
    <name evidence="1" type="ORF">FD50_GL001109</name>
</gene>
<protein>
    <recommendedName>
        <fullName evidence="3">DUF4828 domain-containing protein</fullName>
    </recommendedName>
</protein>
<dbReference type="Pfam" id="PF16110">
    <property type="entry name" value="DUF4828"/>
    <property type="match status" value="1"/>
</dbReference>
<comment type="caution">
    <text evidence="1">The sequence shown here is derived from an EMBL/GenBank/DDBJ whole genome shotgun (WGS) entry which is preliminary data.</text>
</comment>
<reference evidence="1 2" key="1">
    <citation type="journal article" date="2015" name="Genome Announc.">
        <title>Expanding the biotechnology potential of lactobacilli through comparative genomics of 213 strains and associated genera.</title>
        <authorList>
            <person name="Sun Z."/>
            <person name="Harris H.M."/>
            <person name="McCann A."/>
            <person name="Guo C."/>
            <person name="Argimon S."/>
            <person name="Zhang W."/>
            <person name="Yang X."/>
            <person name="Jeffery I.B."/>
            <person name="Cooney J.C."/>
            <person name="Kagawa T.F."/>
            <person name="Liu W."/>
            <person name="Song Y."/>
            <person name="Salvetti E."/>
            <person name="Wrobel A."/>
            <person name="Rasinkangas P."/>
            <person name="Parkhill J."/>
            <person name="Rea M.C."/>
            <person name="O'Sullivan O."/>
            <person name="Ritari J."/>
            <person name="Douillard F.P."/>
            <person name="Paul Ross R."/>
            <person name="Yang R."/>
            <person name="Briner A.E."/>
            <person name="Felis G.E."/>
            <person name="de Vos W.M."/>
            <person name="Barrangou R."/>
            <person name="Klaenhammer T.R."/>
            <person name="Caufield P.W."/>
            <person name="Cui Y."/>
            <person name="Zhang H."/>
            <person name="O'Toole P.W."/>
        </authorList>
    </citation>
    <scope>NUCLEOTIDE SEQUENCE [LARGE SCALE GENOMIC DNA]</scope>
    <source>
        <strain evidence="1 2">DSM 16230</strain>
    </source>
</reference>
<dbReference type="PATRIC" id="fig|1423801.4.peg.1130"/>
<dbReference type="Proteomes" id="UP000051166">
    <property type="component" value="Unassembled WGS sequence"/>
</dbReference>
<dbReference type="GeneID" id="98308467"/>
<sequence length="127" mass="14898">MSRNQKNTGFRLRNHLSFLPLFRKHHRSVDLPAYYIGKWNFTDDLNGRIHVLQITEPLDVLIDGRKLPGKIVHLDEKELLFLDNYGYHLRVDLSEHKPISLFDEADNQVYPVTRCETLQTNDPASEK</sequence>
<accession>A0A0R1UXA3</accession>
<dbReference type="AlphaFoldDB" id="A0A0R1UXA3"/>
<evidence type="ECO:0008006" key="3">
    <source>
        <dbReference type="Google" id="ProtNLM"/>
    </source>
</evidence>
<dbReference type="OrthoDB" id="2246468at2"/>
<proteinExistence type="predicted"/>
<dbReference type="STRING" id="1423801.FD50_GL001109"/>
<dbReference type="InterPro" id="IPR032254">
    <property type="entry name" value="DUF4828"/>
</dbReference>
<dbReference type="EMBL" id="AZFQ01000047">
    <property type="protein sequence ID" value="KRL97900.1"/>
    <property type="molecule type" value="Genomic_DNA"/>
</dbReference>
<evidence type="ECO:0000313" key="1">
    <source>
        <dbReference type="EMBL" id="KRL97900.1"/>
    </source>
</evidence>
<dbReference type="RefSeq" id="WP_056961031.1">
    <property type="nucleotide sequence ID" value="NZ_AZFQ01000047.1"/>
</dbReference>